<proteinExistence type="predicted"/>
<dbReference type="STRING" id="405436.SAMN05444365_104348"/>
<keyword evidence="2" id="KW-1133">Transmembrane helix</keyword>
<keyword evidence="2" id="KW-0472">Membrane</keyword>
<feature type="region of interest" description="Disordered" evidence="1">
    <location>
        <begin position="142"/>
        <end position="170"/>
    </location>
</feature>
<feature type="transmembrane region" description="Helical" evidence="2">
    <location>
        <begin position="79"/>
        <end position="104"/>
    </location>
</feature>
<dbReference type="PANTHER" id="PTHR35335:SF1">
    <property type="entry name" value="UPF0716 PROTEIN FXSA"/>
    <property type="match status" value="1"/>
</dbReference>
<dbReference type="Pfam" id="PF04186">
    <property type="entry name" value="FxsA"/>
    <property type="match status" value="1"/>
</dbReference>
<gene>
    <name evidence="3" type="ORF">SAMN05444365_104348</name>
</gene>
<dbReference type="InterPro" id="IPR007313">
    <property type="entry name" value="FxsA"/>
</dbReference>
<dbReference type="GO" id="GO:0016020">
    <property type="term" value="C:membrane"/>
    <property type="evidence" value="ECO:0007669"/>
    <property type="project" value="InterPro"/>
</dbReference>
<reference evidence="4" key="1">
    <citation type="submission" date="2016-10" db="EMBL/GenBank/DDBJ databases">
        <authorList>
            <person name="Varghese N."/>
            <person name="Submissions S."/>
        </authorList>
    </citation>
    <scope>NUCLEOTIDE SEQUENCE [LARGE SCALE GENOMIC DNA]</scope>
    <source>
        <strain evidence="4">DSM 45245</strain>
    </source>
</reference>
<evidence type="ECO:0000313" key="4">
    <source>
        <dbReference type="Proteomes" id="UP000242415"/>
    </source>
</evidence>
<keyword evidence="4" id="KW-1185">Reference proteome</keyword>
<accession>A0A1H3P6A1</accession>
<evidence type="ECO:0000256" key="1">
    <source>
        <dbReference type="SAM" id="MobiDB-lite"/>
    </source>
</evidence>
<evidence type="ECO:0000313" key="3">
    <source>
        <dbReference type="EMBL" id="SDY96642.1"/>
    </source>
</evidence>
<dbReference type="NCBIfam" id="NF008528">
    <property type="entry name" value="PRK11463.1-2"/>
    <property type="match status" value="1"/>
</dbReference>
<name>A0A1H3P6A1_9ACTN</name>
<evidence type="ECO:0000256" key="2">
    <source>
        <dbReference type="SAM" id="Phobius"/>
    </source>
</evidence>
<dbReference type="AlphaFoldDB" id="A0A1H3P6A1"/>
<protein>
    <submittedName>
        <fullName evidence="3">UPF0716 protein FxsA</fullName>
    </submittedName>
</protein>
<dbReference type="EMBL" id="FNPH01000004">
    <property type="protein sequence ID" value="SDY96642.1"/>
    <property type="molecule type" value="Genomic_DNA"/>
</dbReference>
<sequence length="170" mass="17766">MRRGLTLLPLALAATGVTEIAVFVLVGRRVGFGVAVLLVLLASLVGVALLRREGVRAWRGFRDAARAGRPPGEQVTDGLVGLGAGLLLAVPGLVTGLVGALLILPPVRRQARRRVQRAAERRISSAVAGDLFGPRRVRVYRGAAQSPRPPQHPSPRTASGAGTAIEGEIV</sequence>
<dbReference type="RefSeq" id="WP_091556445.1">
    <property type="nucleotide sequence ID" value="NZ_FNPH01000004.1"/>
</dbReference>
<organism evidence="3 4">
    <name type="scientific">Micromonospora pattaloongensis</name>
    <dbReference type="NCBI Taxonomy" id="405436"/>
    <lineage>
        <taxon>Bacteria</taxon>
        <taxon>Bacillati</taxon>
        <taxon>Actinomycetota</taxon>
        <taxon>Actinomycetes</taxon>
        <taxon>Micromonosporales</taxon>
        <taxon>Micromonosporaceae</taxon>
        <taxon>Micromonospora</taxon>
    </lineage>
</organism>
<feature type="transmembrane region" description="Helical" evidence="2">
    <location>
        <begin position="30"/>
        <end position="50"/>
    </location>
</feature>
<dbReference type="PANTHER" id="PTHR35335">
    <property type="entry name" value="UPF0716 PROTEIN FXSA"/>
    <property type="match status" value="1"/>
</dbReference>
<dbReference type="Proteomes" id="UP000242415">
    <property type="component" value="Unassembled WGS sequence"/>
</dbReference>
<keyword evidence="2" id="KW-0812">Transmembrane</keyword>